<proteinExistence type="predicted"/>
<keyword evidence="3" id="KW-1185">Reference proteome</keyword>
<evidence type="ECO:0000256" key="1">
    <source>
        <dbReference type="SAM" id="MobiDB-lite"/>
    </source>
</evidence>
<dbReference type="OrthoDB" id="9769144at2"/>
<accession>A0A4Y3KL49</accession>
<gene>
    <name evidence="2" type="ORF">CGE01nite_24000</name>
</gene>
<organism evidence="2 3">
    <name type="scientific">Cellulomonas gelida</name>
    <dbReference type="NCBI Taxonomy" id="1712"/>
    <lineage>
        <taxon>Bacteria</taxon>
        <taxon>Bacillati</taxon>
        <taxon>Actinomycetota</taxon>
        <taxon>Actinomycetes</taxon>
        <taxon>Micrococcales</taxon>
        <taxon>Cellulomonadaceae</taxon>
        <taxon>Cellulomonas</taxon>
    </lineage>
</organism>
<feature type="compositionally biased region" description="Polar residues" evidence="1">
    <location>
        <begin position="1"/>
        <end position="17"/>
    </location>
</feature>
<evidence type="ECO:0000313" key="3">
    <source>
        <dbReference type="Proteomes" id="UP000320461"/>
    </source>
</evidence>
<reference evidence="2 3" key="1">
    <citation type="submission" date="2019-06" db="EMBL/GenBank/DDBJ databases">
        <title>Whole genome shotgun sequence of Cellulomonas gelida NBRC 3748.</title>
        <authorList>
            <person name="Hosoyama A."/>
            <person name="Uohara A."/>
            <person name="Ohji S."/>
            <person name="Ichikawa N."/>
        </authorList>
    </citation>
    <scope>NUCLEOTIDE SEQUENCE [LARGE SCALE GENOMIC DNA]</scope>
    <source>
        <strain evidence="2 3">NBRC 3748</strain>
    </source>
</reference>
<dbReference type="AlphaFoldDB" id="A0A4Y3KL49"/>
<dbReference type="RefSeq" id="WP_048341926.1">
    <property type="nucleotide sequence ID" value="NZ_BJLQ01000027.1"/>
</dbReference>
<name>A0A4Y3KL49_9CELL</name>
<dbReference type="EMBL" id="BJLQ01000027">
    <property type="protein sequence ID" value="GEA85149.1"/>
    <property type="molecule type" value="Genomic_DNA"/>
</dbReference>
<protein>
    <submittedName>
        <fullName evidence="2">Uncharacterized protein</fullName>
    </submittedName>
</protein>
<evidence type="ECO:0000313" key="2">
    <source>
        <dbReference type="EMBL" id="GEA85149.1"/>
    </source>
</evidence>
<comment type="caution">
    <text evidence="2">The sequence shown here is derived from an EMBL/GenBank/DDBJ whole genome shotgun (WGS) entry which is preliminary data.</text>
</comment>
<sequence>MHSTYQRASVTRVQNRPGTAPARGVSLADYAQALEARSDGRRYGRNKVKDVPGQAVVTFPDGRVERVRFTQDTVAEGREVWIRTAWRRRRSRRPRSATVFQVGD</sequence>
<feature type="region of interest" description="Disordered" evidence="1">
    <location>
        <begin position="1"/>
        <end position="24"/>
    </location>
</feature>
<dbReference type="Proteomes" id="UP000320461">
    <property type="component" value="Unassembled WGS sequence"/>
</dbReference>